<evidence type="ECO:0000256" key="4">
    <source>
        <dbReference type="ARBA" id="ARBA00023065"/>
    </source>
</evidence>
<dbReference type="KEGG" id="minf:MESINF_2261"/>
<keyword evidence="6 7" id="KW-0066">ATP synthesis</keyword>
<sequence length="183" mass="20578">MKRSLSLAAKYARALIESISHEKLEGVRRDLKTLSTVISSEELGKFIFDPTVAGERKEAMLLSFLSNPVDETTLLVKLLVNVKKIWLFPDILLSFEEMILERSNRVLVEVISAIPLSDEEKIEIIEKVRKMTGYEGLLESRVDESLIAGYVIKFHDEVIDASLSGRLKRVGMELGNTGSQEVI</sequence>
<evidence type="ECO:0000256" key="3">
    <source>
        <dbReference type="ARBA" id="ARBA00022781"/>
    </source>
</evidence>
<dbReference type="RefSeq" id="WP_169699820.1">
    <property type="nucleotide sequence ID" value="NZ_LS974202.1"/>
</dbReference>
<proteinExistence type="inferred from homology"/>
<keyword evidence="7" id="KW-0139">CF(1)</keyword>
<dbReference type="GO" id="GO:0005886">
    <property type="term" value="C:plasma membrane"/>
    <property type="evidence" value="ECO:0007669"/>
    <property type="project" value="UniProtKB-SubCell"/>
</dbReference>
<comment type="function">
    <text evidence="7">F(1)F(0) ATP synthase produces ATP from ADP in the presence of a proton or sodium gradient. F-type ATPases consist of two structural domains, F(1) containing the extramembraneous catalytic core and F(0) containing the membrane proton channel, linked together by a central stalk and a peripheral stalk. During catalysis, ATP synthesis in the catalytic domain of F(1) is coupled via a rotary mechanism of the central stalk subunits to proton translocation.</text>
</comment>
<comment type="similarity">
    <text evidence="7">Belongs to the ATPase delta chain family.</text>
</comment>
<comment type="subcellular location">
    <subcellularLocation>
        <location evidence="7">Cell membrane</location>
        <topology evidence="7">Peripheral membrane protein</topology>
    </subcellularLocation>
    <subcellularLocation>
        <location evidence="1">Membrane</location>
    </subcellularLocation>
</comment>
<evidence type="ECO:0000256" key="5">
    <source>
        <dbReference type="ARBA" id="ARBA00023136"/>
    </source>
</evidence>
<dbReference type="PRINTS" id="PR00125">
    <property type="entry name" value="ATPASEDELTA"/>
</dbReference>
<dbReference type="GO" id="GO:0045259">
    <property type="term" value="C:proton-transporting ATP synthase complex"/>
    <property type="evidence" value="ECO:0007669"/>
    <property type="project" value="UniProtKB-KW"/>
</dbReference>
<evidence type="ECO:0000256" key="6">
    <source>
        <dbReference type="ARBA" id="ARBA00023310"/>
    </source>
</evidence>
<dbReference type="GO" id="GO:0046933">
    <property type="term" value="F:proton-transporting ATP synthase activity, rotational mechanism"/>
    <property type="evidence" value="ECO:0007669"/>
    <property type="project" value="UniProtKB-UniRule"/>
</dbReference>
<keyword evidence="5 7" id="KW-0472">Membrane</keyword>
<keyword evidence="7" id="KW-1003">Cell membrane</keyword>
<keyword evidence="3 7" id="KW-0375">Hydrogen ion transport</keyword>
<dbReference type="HAMAP" id="MF_01416">
    <property type="entry name" value="ATP_synth_delta_bact"/>
    <property type="match status" value="1"/>
</dbReference>
<keyword evidence="2 7" id="KW-0813">Transport</keyword>
<evidence type="ECO:0000256" key="2">
    <source>
        <dbReference type="ARBA" id="ARBA00022448"/>
    </source>
</evidence>
<evidence type="ECO:0000313" key="8">
    <source>
        <dbReference type="EMBL" id="SSC13701.1"/>
    </source>
</evidence>
<protein>
    <recommendedName>
        <fullName evidence="7">ATP synthase subunit delta</fullName>
    </recommendedName>
    <alternativeName>
        <fullName evidence="7">ATP synthase F(1) sector subunit delta</fullName>
    </alternativeName>
    <alternativeName>
        <fullName evidence="7">F-type ATPase subunit delta</fullName>
        <shortName evidence="7">F-ATPase subunit delta</shortName>
    </alternativeName>
</protein>
<dbReference type="SUPFAM" id="SSF47928">
    <property type="entry name" value="N-terminal domain of the delta subunit of the F1F0-ATP synthase"/>
    <property type="match status" value="1"/>
</dbReference>
<keyword evidence="9" id="KW-1185">Reference proteome</keyword>
<keyword evidence="4 7" id="KW-0406">Ion transport</keyword>
<dbReference type="PANTHER" id="PTHR11910">
    <property type="entry name" value="ATP SYNTHASE DELTA CHAIN"/>
    <property type="match status" value="1"/>
</dbReference>
<dbReference type="InterPro" id="IPR000711">
    <property type="entry name" value="ATPase_OSCP/dsu"/>
</dbReference>
<evidence type="ECO:0000313" key="9">
    <source>
        <dbReference type="Proteomes" id="UP000250796"/>
    </source>
</evidence>
<gene>
    <name evidence="7 8" type="primary">atpH</name>
    <name evidence="8" type="ORF">MESINF_2261</name>
</gene>
<accession>A0A7Z7LGZ1</accession>
<dbReference type="EMBL" id="LS974202">
    <property type="protein sequence ID" value="SSC13701.1"/>
    <property type="molecule type" value="Genomic_DNA"/>
</dbReference>
<dbReference type="Proteomes" id="UP000250796">
    <property type="component" value="Chromosome MESINF"/>
</dbReference>
<reference evidence="8 9" key="1">
    <citation type="submission" date="2017-01" db="EMBL/GenBank/DDBJ databases">
        <authorList>
            <person name="Erauso G."/>
        </authorList>
    </citation>
    <scope>NUCLEOTIDE SEQUENCE [LARGE SCALE GENOMIC DNA]</scope>
    <source>
        <strain evidence="8">MESINF1</strain>
    </source>
</reference>
<evidence type="ECO:0000256" key="1">
    <source>
        <dbReference type="ARBA" id="ARBA00004370"/>
    </source>
</evidence>
<dbReference type="InterPro" id="IPR026015">
    <property type="entry name" value="ATP_synth_OSCP/delta_N_sf"/>
</dbReference>
<dbReference type="Pfam" id="PF00213">
    <property type="entry name" value="OSCP"/>
    <property type="match status" value="1"/>
</dbReference>
<dbReference type="Gene3D" id="1.10.520.20">
    <property type="entry name" value="N-terminal domain of the delta subunit of the F1F0-ATP synthase"/>
    <property type="match status" value="1"/>
</dbReference>
<dbReference type="NCBIfam" id="TIGR01145">
    <property type="entry name" value="ATP_synt_delta"/>
    <property type="match status" value="1"/>
</dbReference>
<organism evidence="8 9">
    <name type="scientific">Mesotoga infera</name>
    <dbReference type="NCBI Taxonomy" id="1236046"/>
    <lineage>
        <taxon>Bacteria</taxon>
        <taxon>Thermotogati</taxon>
        <taxon>Thermotogota</taxon>
        <taxon>Thermotogae</taxon>
        <taxon>Kosmotogales</taxon>
        <taxon>Kosmotogaceae</taxon>
        <taxon>Mesotoga</taxon>
    </lineage>
</organism>
<name>A0A7Z7LGZ1_9BACT</name>
<evidence type="ECO:0000256" key="7">
    <source>
        <dbReference type="HAMAP-Rule" id="MF_01416"/>
    </source>
</evidence>
<dbReference type="AlphaFoldDB" id="A0A7Z7LGZ1"/>
<comment type="function">
    <text evidence="7">This protein is part of the stalk that links CF(0) to CF(1). It either transmits conformational changes from CF(0) to CF(1) or is implicated in proton conduction.</text>
</comment>